<keyword evidence="3" id="KW-0732">Signal</keyword>
<dbReference type="GO" id="GO:0009279">
    <property type="term" value="C:cell outer membrane"/>
    <property type="evidence" value="ECO:0007669"/>
    <property type="project" value="UniProtKB-SubCell"/>
</dbReference>
<dbReference type="SUPFAM" id="SSF50370">
    <property type="entry name" value="Ricin B-like lectins"/>
    <property type="match status" value="1"/>
</dbReference>
<evidence type="ECO:0000313" key="10">
    <source>
        <dbReference type="EMBL" id="EAA1980413.1"/>
    </source>
</evidence>
<comment type="caution">
    <text evidence="10">The sequence shown here is derived from an EMBL/GenBank/DDBJ whole genome shotgun (WGS) entry which is preliminary data.</text>
</comment>
<keyword evidence="9" id="KW-0449">Lipoprotein</keyword>
<evidence type="ECO:0000256" key="9">
    <source>
        <dbReference type="ARBA" id="ARBA00023288"/>
    </source>
</evidence>
<protein>
    <submittedName>
        <fullName evidence="10">Uncharacterized protein</fullName>
    </submittedName>
</protein>
<keyword evidence="4" id="KW-0430">Lectin</keyword>
<organism evidence="10">
    <name type="scientific">Salmonella enterica I</name>
    <dbReference type="NCBI Taxonomy" id="59201"/>
    <lineage>
        <taxon>Bacteria</taxon>
        <taxon>Pseudomonadati</taxon>
        <taxon>Pseudomonadota</taxon>
        <taxon>Gammaproteobacteria</taxon>
        <taxon>Enterobacterales</taxon>
        <taxon>Enterobacteriaceae</taxon>
        <taxon>Salmonella</taxon>
    </lineage>
</organism>
<evidence type="ECO:0000256" key="3">
    <source>
        <dbReference type="ARBA" id="ARBA00022729"/>
    </source>
</evidence>
<keyword evidence="5" id="KW-0843">Virulence</keyword>
<keyword evidence="7" id="KW-0564">Palmitate</keyword>
<dbReference type="Gene3D" id="2.80.10.50">
    <property type="match status" value="1"/>
</dbReference>
<dbReference type="InterPro" id="IPR003558">
    <property type="entry name" value="CDtoxinA/C"/>
</dbReference>
<proteinExistence type="predicted"/>
<evidence type="ECO:0000256" key="4">
    <source>
        <dbReference type="ARBA" id="ARBA00022734"/>
    </source>
</evidence>
<sequence>MKRYIIFFMSLFFLIFSSLSFADSEVNFTPSVTVRGVFTGFIFRNNILPQERDESVRYDLLEVRDPAFPLSRYPYGIVQLREPRGFRANDFCAQPDGHKITTYLCSLRGVNLVETYFSLIPTNTGAILIKNIATGKCLSSDVGGVGFPVLEKCILTPSPSDNIYRQLWFLAPVFAASGMSPLL</sequence>
<dbReference type="Proteomes" id="UP000839671">
    <property type="component" value="Unassembled WGS sequence"/>
</dbReference>
<keyword evidence="6" id="KW-0472">Membrane</keyword>
<gene>
    <name evidence="10" type="ORF">DM051_24670</name>
</gene>
<evidence type="ECO:0000256" key="2">
    <source>
        <dbReference type="ARBA" id="ARBA00022656"/>
    </source>
</evidence>
<keyword evidence="8" id="KW-0998">Cell outer membrane</keyword>
<dbReference type="Pfam" id="PF03498">
    <property type="entry name" value="CDtoxinA"/>
    <property type="match status" value="1"/>
</dbReference>
<evidence type="ECO:0000256" key="1">
    <source>
        <dbReference type="ARBA" id="ARBA00004459"/>
    </source>
</evidence>
<keyword evidence="2" id="KW-0800">Toxin</keyword>
<name>A0A3T7S553_SALET</name>
<dbReference type="EMBL" id="AAAATI010000045">
    <property type="protein sequence ID" value="EAA1980413.1"/>
    <property type="molecule type" value="Genomic_DNA"/>
</dbReference>
<dbReference type="GO" id="GO:0030246">
    <property type="term" value="F:carbohydrate binding"/>
    <property type="evidence" value="ECO:0007669"/>
    <property type="project" value="UniProtKB-KW"/>
</dbReference>
<dbReference type="InterPro" id="IPR035992">
    <property type="entry name" value="Ricin_B-like_lectins"/>
</dbReference>
<accession>A0A3T7S553</accession>
<comment type="subcellular location">
    <subcellularLocation>
        <location evidence="1">Cell outer membrane</location>
        <topology evidence="1">Lipid-anchor</topology>
    </subcellularLocation>
</comment>
<dbReference type="AlphaFoldDB" id="A0A3T7S553"/>
<evidence type="ECO:0000256" key="8">
    <source>
        <dbReference type="ARBA" id="ARBA00023237"/>
    </source>
</evidence>
<evidence type="ECO:0000256" key="6">
    <source>
        <dbReference type="ARBA" id="ARBA00023136"/>
    </source>
</evidence>
<reference evidence="10" key="1">
    <citation type="submission" date="2018-06" db="EMBL/GenBank/DDBJ databases">
        <authorList>
            <person name="Ashton P.M."/>
            <person name="Dallman T."/>
            <person name="Nair S."/>
            <person name="De Pinna E."/>
            <person name="Peters T."/>
            <person name="Grant K."/>
        </authorList>
    </citation>
    <scope>NUCLEOTIDE SEQUENCE [LARGE SCALE GENOMIC DNA]</scope>
    <source>
        <strain evidence="10">310211</strain>
    </source>
</reference>
<dbReference type="GO" id="GO:0090729">
    <property type="term" value="F:toxin activity"/>
    <property type="evidence" value="ECO:0007669"/>
    <property type="project" value="UniProtKB-KW"/>
</dbReference>
<evidence type="ECO:0000256" key="5">
    <source>
        <dbReference type="ARBA" id="ARBA00023026"/>
    </source>
</evidence>
<evidence type="ECO:0000256" key="7">
    <source>
        <dbReference type="ARBA" id="ARBA00023139"/>
    </source>
</evidence>